<dbReference type="RefSeq" id="WP_095848313.1">
    <property type="nucleotide sequence ID" value="NZ_CP014136.1"/>
</dbReference>
<dbReference type="InterPro" id="IPR005656">
    <property type="entry name" value="MmgE_PrpD"/>
</dbReference>
<reference evidence="4 5" key="1">
    <citation type="submission" date="2016-01" db="EMBL/GenBank/DDBJ databases">
        <authorList>
            <person name="Oliw E.H."/>
        </authorList>
    </citation>
    <scope>NUCLEOTIDE SEQUENCE [LARGE SCALE GENOMIC DNA]</scope>
    <source>
        <strain evidence="4 5">FRB97</strain>
    </source>
</reference>
<dbReference type="Gene3D" id="3.30.1330.120">
    <property type="entry name" value="2-methylcitrate dehydratase PrpD"/>
    <property type="match status" value="1"/>
</dbReference>
<dbReference type="InterPro" id="IPR042188">
    <property type="entry name" value="MmgE/PrpD_sf_2"/>
</dbReference>
<evidence type="ECO:0000256" key="1">
    <source>
        <dbReference type="ARBA" id="ARBA00006174"/>
    </source>
</evidence>
<comment type="similarity">
    <text evidence="1">Belongs to the PrpD family.</text>
</comment>
<evidence type="ECO:0008006" key="6">
    <source>
        <dbReference type="Google" id="ProtNLM"/>
    </source>
</evidence>
<accession>A0A250B6E3</accession>
<dbReference type="InterPro" id="IPR036148">
    <property type="entry name" value="MmgE/PrpD_sf"/>
</dbReference>
<dbReference type="PANTHER" id="PTHR16943">
    <property type="entry name" value="2-METHYLCITRATE DEHYDRATASE-RELATED"/>
    <property type="match status" value="1"/>
</dbReference>
<name>A0A250B6E3_9GAMM</name>
<dbReference type="AlphaFoldDB" id="A0A250B6E3"/>
<dbReference type="InterPro" id="IPR045336">
    <property type="entry name" value="MmgE_PrpD_N"/>
</dbReference>
<dbReference type="PANTHER" id="PTHR16943:SF8">
    <property type="entry name" value="2-METHYLCITRATE DEHYDRATASE"/>
    <property type="match status" value="1"/>
</dbReference>
<dbReference type="OrthoDB" id="9795089at2"/>
<sequence>MNQVPALAALAEWLTGHRARVLPADIRHTARRCLVDTLGVMLAGAQQPVAGKVRRIVAGEQGPSRLIGTALHAAPATAALVNGVAAHVLDFDDNCYAGFVHGSAVIVPAALALADAKGARGDALLTAIALGSECQYRLGMALENVLYQRGWWTTGMLGGVGACAAAATLLALDSTQCAHALGIALVSAAGMKAVFGTDSKPLTAGYAAQRGVMAALMAQAGVTGPLNALEHAAGFAALCNQGHWAAEWLRADSRHWCLREPGVDIKRIPLCLSSHAAVDALLFLLQQQPCSLAQIDSVVCDVPEIVRANLVYDLPLNAQQAQFSLPFALAQTLLTGDVQLRHLNDAHLQDERLRLLMQKVRYHSSARWQQADLMRDAPEGAEVTLCLRDGSSRSHFVAKARGAASVPLSDDELGAKFLQCSEPVLGAAPAYHLLNQLWQIDRLAVSQLLLFQETGT</sequence>
<dbReference type="Pfam" id="PF19305">
    <property type="entry name" value="MmgE_PrpD_C"/>
    <property type="match status" value="1"/>
</dbReference>
<dbReference type="SUPFAM" id="SSF103378">
    <property type="entry name" value="2-methylcitrate dehydratase PrpD"/>
    <property type="match status" value="1"/>
</dbReference>
<organism evidence="4 5">
    <name type="scientific">Gibbsiella quercinecans</name>
    <dbReference type="NCBI Taxonomy" id="929813"/>
    <lineage>
        <taxon>Bacteria</taxon>
        <taxon>Pseudomonadati</taxon>
        <taxon>Pseudomonadota</taxon>
        <taxon>Gammaproteobacteria</taxon>
        <taxon>Enterobacterales</taxon>
        <taxon>Yersiniaceae</taxon>
        <taxon>Gibbsiella</taxon>
    </lineage>
</organism>
<dbReference type="InterPro" id="IPR045337">
    <property type="entry name" value="MmgE_PrpD_C"/>
</dbReference>
<evidence type="ECO:0000313" key="4">
    <source>
        <dbReference type="EMBL" id="ATA21729.1"/>
    </source>
</evidence>
<dbReference type="Proteomes" id="UP000217182">
    <property type="component" value="Chromosome"/>
</dbReference>
<evidence type="ECO:0000259" key="3">
    <source>
        <dbReference type="Pfam" id="PF19305"/>
    </source>
</evidence>
<evidence type="ECO:0000313" key="5">
    <source>
        <dbReference type="Proteomes" id="UP000217182"/>
    </source>
</evidence>
<dbReference type="Gene3D" id="1.10.4100.10">
    <property type="entry name" value="2-methylcitrate dehydratase PrpD"/>
    <property type="match status" value="1"/>
</dbReference>
<dbReference type="GO" id="GO:0016829">
    <property type="term" value="F:lyase activity"/>
    <property type="evidence" value="ECO:0007669"/>
    <property type="project" value="InterPro"/>
</dbReference>
<evidence type="ECO:0000259" key="2">
    <source>
        <dbReference type="Pfam" id="PF03972"/>
    </source>
</evidence>
<feature type="domain" description="MmgE/PrpD N-terminal" evidence="2">
    <location>
        <begin position="9"/>
        <end position="242"/>
    </location>
</feature>
<dbReference type="KEGG" id="gqu:AWC35_21655"/>
<keyword evidence="5" id="KW-1185">Reference proteome</keyword>
<proteinExistence type="inferred from homology"/>
<dbReference type="Pfam" id="PF03972">
    <property type="entry name" value="MmgE_PrpD_N"/>
    <property type="match status" value="1"/>
</dbReference>
<feature type="domain" description="MmgE/PrpD C-terminal" evidence="3">
    <location>
        <begin position="269"/>
        <end position="429"/>
    </location>
</feature>
<dbReference type="EMBL" id="CP014136">
    <property type="protein sequence ID" value="ATA21729.1"/>
    <property type="molecule type" value="Genomic_DNA"/>
</dbReference>
<protein>
    <recommendedName>
        <fullName evidence="6">2-methylcitrate dehydratase</fullName>
    </recommendedName>
</protein>
<dbReference type="InterPro" id="IPR042183">
    <property type="entry name" value="MmgE/PrpD_sf_1"/>
</dbReference>
<gene>
    <name evidence="4" type="ORF">AWC35_21655</name>
</gene>